<dbReference type="AlphaFoldDB" id="A0A1G1XMV9"/>
<dbReference type="InterPro" id="IPR019734">
    <property type="entry name" value="TPR_rpt"/>
</dbReference>
<organism evidence="2 3">
    <name type="scientific">Candidatus Buchananbacteria bacterium RBG_13_36_9</name>
    <dbReference type="NCBI Taxonomy" id="1797530"/>
    <lineage>
        <taxon>Bacteria</taxon>
        <taxon>Candidatus Buchananiibacteriota</taxon>
    </lineage>
</organism>
<dbReference type="Proteomes" id="UP000176498">
    <property type="component" value="Unassembled WGS sequence"/>
</dbReference>
<dbReference type="SUPFAM" id="SSF48452">
    <property type="entry name" value="TPR-like"/>
    <property type="match status" value="1"/>
</dbReference>
<dbReference type="SMART" id="SM00028">
    <property type="entry name" value="TPR"/>
    <property type="match status" value="1"/>
</dbReference>
<dbReference type="PROSITE" id="PS50005">
    <property type="entry name" value="TPR"/>
    <property type="match status" value="1"/>
</dbReference>
<name>A0A1G1XMV9_9BACT</name>
<dbReference type="EMBL" id="MHHZ01000018">
    <property type="protein sequence ID" value="OGY41433.1"/>
    <property type="molecule type" value="Genomic_DNA"/>
</dbReference>
<dbReference type="InterPro" id="IPR011990">
    <property type="entry name" value="TPR-like_helical_dom_sf"/>
</dbReference>
<reference evidence="2 3" key="1">
    <citation type="journal article" date="2016" name="Nat. Commun.">
        <title>Thousands of microbial genomes shed light on interconnected biogeochemical processes in an aquifer system.</title>
        <authorList>
            <person name="Anantharaman K."/>
            <person name="Brown C.T."/>
            <person name="Hug L.A."/>
            <person name="Sharon I."/>
            <person name="Castelle C.J."/>
            <person name="Probst A.J."/>
            <person name="Thomas B.C."/>
            <person name="Singh A."/>
            <person name="Wilkins M.J."/>
            <person name="Karaoz U."/>
            <person name="Brodie E.L."/>
            <person name="Williams K.H."/>
            <person name="Hubbard S.S."/>
            <person name="Banfield J.F."/>
        </authorList>
    </citation>
    <scope>NUCLEOTIDE SEQUENCE [LARGE SCALE GENOMIC DNA]</scope>
</reference>
<gene>
    <name evidence="2" type="ORF">A2Y82_00760</name>
</gene>
<dbReference type="Gene3D" id="1.25.40.10">
    <property type="entry name" value="Tetratricopeptide repeat domain"/>
    <property type="match status" value="1"/>
</dbReference>
<comment type="caution">
    <text evidence="2">The sequence shown here is derived from an EMBL/GenBank/DDBJ whole genome shotgun (WGS) entry which is preliminary data.</text>
</comment>
<keyword evidence="1" id="KW-0802">TPR repeat</keyword>
<evidence type="ECO:0000313" key="3">
    <source>
        <dbReference type="Proteomes" id="UP000176498"/>
    </source>
</evidence>
<evidence type="ECO:0000256" key="1">
    <source>
        <dbReference type="PROSITE-ProRule" id="PRU00339"/>
    </source>
</evidence>
<dbReference type="PROSITE" id="PS50293">
    <property type="entry name" value="TPR_REGION"/>
    <property type="match status" value="1"/>
</dbReference>
<sequence>MRVFFFILAKIKVNGMGAKEVARCLSHIGYLTEELGEAEEAIKTFRQALRFDPDNSMARQALKIQ</sequence>
<evidence type="ECO:0000313" key="2">
    <source>
        <dbReference type="EMBL" id="OGY41433.1"/>
    </source>
</evidence>
<feature type="repeat" description="TPR" evidence="1">
    <location>
        <begin position="22"/>
        <end position="55"/>
    </location>
</feature>
<protein>
    <submittedName>
        <fullName evidence="2">Uncharacterized protein</fullName>
    </submittedName>
</protein>
<dbReference type="Pfam" id="PF13181">
    <property type="entry name" value="TPR_8"/>
    <property type="match status" value="1"/>
</dbReference>
<accession>A0A1G1XMV9</accession>
<proteinExistence type="predicted"/>